<dbReference type="AlphaFoldDB" id="A0ABC9SUT2"/>
<name>A0ABC9SUT2_BACCE</name>
<dbReference type="Proteomes" id="UP000014060">
    <property type="component" value="Unassembled WGS sequence"/>
</dbReference>
<accession>A0ABC9SUT2</accession>
<comment type="caution">
    <text evidence="1">The sequence shown here is derived from an EMBL/GenBank/DDBJ whole genome shotgun (WGS) entry which is preliminary data.</text>
</comment>
<evidence type="ECO:0000313" key="2">
    <source>
        <dbReference type="Proteomes" id="UP000014060"/>
    </source>
</evidence>
<dbReference type="EMBL" id="AHCJ01000052">
    <property type="protein sequence ID" value="EOQ59716.1"/>
    <property type="molecule type" value="Genomic_DNA"/>
</dbReference>
<gene>
    <name evidence="1" type="ORF">IAY_03966</name>
</gene>
<proteinExistence type="predicted"/>
<protein>
    <submittedName>
        <fullName evidence="1">Uncharacterized protein</fullName>
    </submittedName>
</protein>
<reference evidence="1 2" key="1">
    <citation type="submission" date="2013-01" db="EMBL/GenBank/DDBJ databases">
        <title>The Genome Sequence of Bacillus cereus TIAC219.</title>
        <authorList>
            <consortium name="The Broad Institute Genome Sequencing Platform"/>
            <consortium name="The Broad Institute Genome Sequencing Center for Infectious Disease"/>
            <person name="Feldgarden M."/>
            <person name="Van der Auwera G.A."/>
            <person name="Mahillon J."/>
            <person name="Duprez V."/>
            <person name="Timmery S."/>
            <person name="Mattelet C."/>
            <person name="Dierick K."/>
            <person name="Sun M."/>
            <person name="Yu Z."/>
            <person name="Zhu L."/>
            <person name="Hu X."/>
            <person name="Shank E.B."/>
            <person name="Swiecicka I."/>
            <person name="Hansen B.M."/>
            <person name="Andrup L."/>
            <person name="Walker B."/>
            <person name="Young S.K."/>
            <person name="Zeng Q."/>
            <person name="Gargeya S."/>
            <person name="Fitzgerald M."/>
            <person name="Haas B."/>
            <person name="Abouelleil A."/>
            <person name="Alvarado L."/>
            <person name="Arachchi H.M."/>
            <person name="Berlin A.M."/>
            <person name="Chapman S.B."/>
            <person name="Dewar J."/>
            <person name="Goldberg J."/>
            <person name="Griggs A."/>
            <person name="Gujja S."/>
            <person name="Hansen M."/>
            <person name="Howarth C."/>
            <person name="Imamovic A."/>
            <person name="Larimer J."/>
            <person name="McCowan C."/>
            <person name="Murphy C."/>
            <person name="Neiman D."/>
            <person name="Pearson M."/>
            <person name="Priest M."/>
            <person name="Roberts A."/>
            <person name="Saif S."/>
            <person name="Shea T."/>
            <person name="Sisk P."/>
            <person name="Sykes S."/>
            <person name="Wortman J."/>
            <person name="Nusbaum C."/>
            <person name="Birren B."/>
        </authorList>
    </citation>
    <scope>NUCLEOTIDE SEQUENCE [LARGE SCALE GENOMIC DNA]</scope>
    <source>
        <strain evidence="1 2">TIAC219</strain>
    </source>
</reference>
<sequence>MLGSEEVKNANGGYRVLYKKEVGYLKEYLLKAYMLEGYKIFFEENDKYFDLIKDSI</sequence>
<organism evidence="1 2">
    <name type="scientific">Bacillus cereus TIAC219</name>
    <dbReference type="NCBI Taxonomy" id="718222"/>
    <lineage>
        <taxon>Bacteria</taxon>
        <taxon>Bacillati</taxon>
        <taxon>Bacillota</taxon>
        <taxon>Bacilli</taxon>
        <taxon>Bacillales</taxon>
        <taxon>Bacillaceae</taxon>
        <taxon>Bacillus</taxon>
        <taxon>Bacillus cereus group</taxon>
    </lineage>
</organism>
<evidence type="ECO:0000313" key="1">
    <source>
        <dbReference type="EMBL" id="EOQ59716.1"/>
    </source>
</evidence>